<dbReference type="InterPro" id="IPR014031">
    <property type="entry name" value="Ketoacyl_synth_C"/>
</dbReference>
<dbReference type="InterPro" id="IPR018201">
    <property type="entry name" value="Ketoacyl_synth_AS"/>
</dbReference>
<evidence type="ECO:0000256" key="4">
    <source>
        <dbReference type="RuleBase" id="RU003694"/>
    </source>
</evidence>
<dbReference type="PROSITE" id="PS52004">
    <property type="entry name" value="KS3_2"/>
    <property type="match status" value="1"/>
</dbReference>
<dbReference type="Pfam" id="PF02801">
    <property type="entry name" value="Ketoacyl-synt_C"/>
    <property type="match status" value="1"/>
</dbReference>
<dbReference type="PANTHER" id="PTHR11712">
    <property type="entry name" value="POLYKETIDE SYNTHASE-RELATED"/>
    <property type="match status" value="1"/>
</dbReference>
<evidence type="ECO:0000259" key="5">
    <source>
        <dbReference type="PROSITE" id="PS52004"/>
    </source>
</evidence>
<evidence type="ECO:0000256" key="3">
    <source>
        <dbReference type="ARBA" id="ARBA00022679"/>
    </source>
</evidence>
<keyword evidence="7" id="KW-1185">Reference proteome</keyword>
<dbReference type="AlphaFoldDB" id="A0A1N7CGU6"/>
<dbReference type="InterPro" id="IPR020841">
    <property type="entry name" value="PKS_Beta-ketoAc_synthase_dom"/>
</dbReference>
<evidence type="ECO:0000313" key="6">
    <source>
        <dbReference type="EMBL" id="SIR62795.1"/>
    </source>
</evidence>
<dbReference type="Gene3D" id="3.40.47.10">
    <property type="match status" value="2"/>
</dbReference>
<dbReference type="InterPro" id="IPR016039">
    <property type="entry name" value="Thiolase-like"/>
</dbReference>
<name>A0A1N7CGU6_9NOCA</name>
<gene>
    <name evidence="6" type="ORF">SAMN05445060_0125</name>
</gene>
<comment type="pathway">
    <text evidence="1">Lipid metabolism; mycolic acid biosynthesis.</text>
</comment>
<keyword evidence="3 4" id="KW-0808">Transferase</keyword>
<accession>A0A1N7CGU6</accession>
<proteinExistence type="inferred from homology"/>
<dbReference type="InterPro" id="IPR014030">
    <property type="entry name" value="Ketoacyl_synth_N"/>
</dbReference>
<dbReference type="GO" id="GO:0006633">
    <property type="term" value="P:fatty acid biosynthetic process"/>
    <property type="evidence" value="ECO:0007669"/>
    <property type="project" value="InterPro"/>
</dbReference>
<dbReference type="SUPFAM" id="SSF53901">
    <property type="entry name" value="Thiolase-like"/>
    <property type="match status" value="1"/>
</dbReference>
<dbReference type="InterPro" id="IPR000794">
    <property type="entry name" value="Beta-ketoacyl_synthase"/>
</dbReference>
<evidence type="ECO:0000313" key="7">
    <source>
        <dbReference type="Proteomes" id="UP000186218"/>
    </source>
</evidence>
<protein>
    <submittedName>
        <fullName evidence="6">3-oxoacyl-[acyl-carrier-protein] synthase II</fullName>
    </submittedName>
</protein>
<evidence type="ECO:0000256" key="2">
    <source>
        <dbReference type="ARBA" id="ARBA00008467"/>
    </source>
</evidence>
<dbReference type="PANTHER" id="PTHR11712:SF347">
    <property type="entry name" value="BETA KETOACYL-ACYL CARRIER PROTEIN SYNTHASE"/>
    <property type="match status" value="1"/>
</dbReference>
<dbReference type="STRING" id="1344003.SAMN05445060_0125"/>
<dbReference type="Pfam" id="PF00109">
    <property type="entry name" value="ketoacyl-synt"/>
    <property type="match status" value="1"/>
</dbReference>
<reference evidence="6 7" key="1">
    <citation type="submission" date="2017-01" db="EMBL/GenBank/DDBJ databases">
        <authorList>
            <person name="Mah S.A."/>
            <person name="Swanson W.J."/>
            <person name="Moy G.W."/>
            <person name="Vacquier V.D."/>
        </authorList>
    </citation>
    <scope>NUCLEOTIDE SEQUENCE [LARGE SCALE GENOMIC DNA]</scope>
    <source>
        <strain evidence="6 7">CPCC 203464</strain>
    </source>
</reference>
<dbReference type="PROSITE" id="PS00606">
    <property type="entry name" value="KS3_1"/>
    <property type="match status" value="1"/>
</dbReference>
<feature type="domain" description="Ketosynthase family 3 (KS3)" evidence="5">
    <location>
        <begin position="3"/>
        <end position="392"/>
    </location>
</feature>
<evidence type="ECO:0000256" key="1">
    <source>
        <dbReference type="ARBA" id="ARBA00004796"/>
    </source>
</evidence>
<organism evidence="6 7">
    <name type="scientific">Williamsia sterculiae</name>
    <dbReference type="NCBI Taxonomy" id="1344003"/>
    <lineage>
        <taxon>Bacteria</taxon>
        <taxon>Bacillati</taxon>
        <taxon>Actinomycetota</taxon>
        <taxon>Actinomycetes</taxon>
        <taxon>Mycobacteriales</taxon>
        <taxon>Nocardiaceae</taxon>
        <taxon>Williamsia</taxon>
    </lineage>
</organism>
<dbReference type="EMBL" id="FTNT01000001">
    <property type="protein sequence ID" value="SIR62795.1"/>
    <property type="molecule type" value="Genomic_DNA"/>
</dbReference>
<dbReference type="GO" id="GO:0004315">
    <property type="term" value="F:3-oxoacyl-[acyl-carrier-protein] synthase activity"/>
    <property type="evidence" value="ECO:0007669"/>
    <property type="project" value="InterPro"/>
</dbReference>
<dbReference type="SMART" id="SM00825">
    <property type="entry name" value="PKS_KS"/>
    <property type="match status" value="1"/>
</dbReference>
<comment type="similarity">
    <text evidence="2 4">Belongs to the thiolase-like superfamily. Beta-ketoacyl-ACP synthases family.</text>
</comment>
<dbReference type="Proteomes" id="UP000186218">
    <property type="component" value="Unassembled WGS sequence"/>
</dbReference>
<dbReference type="UniPathway" id="UPA00915"/>
<sequence>MDVEPVVISGVGAVTGYGWGVDALWRGLLSHKSAARLHAGCGPAGSETGFAARVEEPVEPVPVDSTVERTGLFQRSMSAAVDEAVADARSRGFAPSGDRVGVIHAAILGDVAATRDHLLRAGVGGSRGFLRSLPSTTTSVAITPHDFHGPVMNVGAACASGSAGVLTGKAWLDAGLVDHVVVVAVDHSVSPENVGGMITLGAAVGDRDPLDACRPFQQGSRGFVFGEAAVAMVLSRANGGDGGYSRVRGGAMTYDAYHAVSIDPSHRQIRRCVREALATAGVTGRDVDWFHAHGPGTRQCDAAEIDVLERELESVPALFSVKQMVGHCQGASAALELVVSSMAYDRGSIPAPVPVAPGHPRLLPGPTPCAGGVTLKTAIGMGGHNAAVVLSGTGDR</sequence>